<dbReference type="Proteomes" id="UP001430804">
    <property type="component" value="Unassembled WGS sequence"/>
</dbReference>
<protein>
    <submittedName>
        <fullName evidence="5">FCD domain-containing protein</fullName>
    </submittedName>
</protein>
<comment type="caution">
    <text evidence="5">The sequence shown here is derived from an EMBL/GenBank/DDBJ whole genome shotgun (WGS) entry which is preliminary data.</text>
</comment>
<dbReference type="Pfam" id="PF00392">
    <property type="entry name" value="GntR"/>
    <property type="match status" value="1"/>
</dbReference>
<evidence type="ECO:0000259" key="4">
    <source>
        <dbReference type="SMART" id="SM00895"/>
    </source>
</evidence>
<dbReference type="SMART" id="SM00895">
    <property type="entry name" value="FCD"/>
    <property type="match status" value="1"/>
</dbReference>
<keyword evidence="2" id="KW-0238">DNA-binding</keyword>
<evidence type="ECO:0000313" key="6">
    <source>
        <dbReference type="Proteomes" id="UP001430804"/>
    </source>
</evidence>
<name>A0ABS6WQM2_9HYPH</name>
<dbReference type="RefSeq" id="WP_219202181.1">
    <property type="nucleotide sequence ID" value="NZ_JAHWQX010000003.1"/>
</dbReference>
<evidence type="ECO:0000256" key="3">
    <source>
        <dbReference type="ARBA" id="ARBA00023163"/>
    </source>
</evidence>
<dbReference type="Pfam" id="PF07729">
    <property type="entry name" value="FCD"/>
    <property type="match status" value="1"/>
</dbReference>
<accession>A0ABS6WQM2</accession>
<dbReference type="InterPro" id="IPR011711">
    <property type="entry name" value="GntR_C"/>
</dbReference>
<evidence type="ECO:0000256" key="2">
    <source>
        <dbReference type="ARBA" id="ARBA00023125"/>
    </source>
</evidence>
<dbReference type="PANTHER" id="PTHR43537:SF44">
    <property type="entry name" value="GNTR FAMILY REGULATORY PROTEIN"/>
    <property type="match status" value="1"/>
</dbReference>
<dbReference type="EMBL" id="JAHWQX010000003">
    <property type="protein sequence ID" value="MBW3098267.1"/>
    <property type="molecule type" value="Genomic_DNA"/>
</dbReference>
<sequence>MTNFDEASTKGSVDEIVEAVRQLQRTDGTLPSERALAERLQVKRHQLRKALVHLRETGDVEVPRQRGSGTGRAPMNEDLVRITNPLEILELRMLLEPGFARLASLRATALEIKAIKAAAATPADASSGEADLSFHLAVVSAARNHLAREFYKMLRNVGVDTRVRVASSSPTTCPKRIAQRDAEHRRIANAIAKRDPDAAEAAMREHLLSVEQQINDRARAFAA</sequence>
<feature type="domain" description="GntR C-terminal" evidence="4">
    <location>
        <begin position="87"/>
        <end position="209"/>
    </location>
</feature>
<gene>
    <name evidence="5" type="ORF">KY465_13360</name>
</gene>
<dbReference type="PANTHER" id="PTHR43537">
    <property type="entry name" value="TRANSCRIPTIONAL REGULATOR, GNTR FAMILY"/>
    <property type="match status" value="1"/>
</dbReference>
<keyword evidence="6" id="KW-1185">Reference proteome</keyword>
<keyword evidence="3" id="KW-0804">Transcription</keyword>
<dbReference type="InterPro" id="IPR000524">
    <property type="entry name" value="Tscrpt_reg_HTH_GntR"/>
</dbReference>
<proteinExistence type="predicted"/>
<reference evidence="5" key="1">
    <citation type="submission" date="2021-07" db="EMBL/GenBank/DDBJ databases">
        <title>Pseudohoeflea marina sp. nov. a polyhydroxyalcanoate-producing bacterium.</title>
        <authorList>
            <person name="Zheng W."/>
            <person name="Yu S."/>
            <person name="Huang Y."/>
        </authorList>
    </citation>
    <scope>NUCLEOTIDE SEQUENCE</scope>
    <source>
        <strain evidence="5">DP4N28-3</strain>
    </source>
</reference>
<keyword evidence="1" id="KW-0805">Transcription regulation</keyword>
<evidence type="ECO:0000256" key="1">
    <source>
        <dbReference type="ARBA" id="ARBA00023015"/>
    </source>
</evidence>
<organism evidence="5 6">
    <name type="scientific">Pseudohoeflea coraliihabitans</name>
    <dbReference type="NCBI Taxonomy" id="2860393"/>
    <lineage>
        <taxon>Bacteria</taxon>
        <taxon>Pseudomonadati</taxon>
        <taxon>Pseudomonadota</taxon>
        <taxon>Alphaproteobacteria</taxon>
        <taxon>Hyphomicrobiales</taxon>
        <taxon>Rhizobiaceae</taxon>
        <taxon>Pseudohoeflea</taxon>
    </lineage>
</organism>
<evidence type="ECO:0000313" key="5">
    <source>
        <dbReference type="EMBL" id="MBW3098267.1"/>
    </source>
</evidence>